<evidence type="ECO:0000313" key="9">
    <source>
        <dbReference type="Proteomes" id="UP000002505"/>
    </source>
</evidence>
<dbReference type="PROSITE" id="PS50921">
    <property type="entry name" value="ANTAR"/>
    <property type="match status" value="1"/>
</dbReference>
<dbReference type="GO" id="GO:0004673">
    <property type="term" value="F:protein histidine kinase activity"/>
    <property type="evidence" value="ECO:0007669"/>
    <property type="project" value="UniProtKB-EC"/>
</dbReference>
<keyword evidence="3" id="KW-0597">Phosphoprotein</keyword>
<evidence type="ECO:0000256" key="6">
    <source>
        <dbReference type="SAM" id="MobiDB-lite"/>
    </source>
</evidence>
<dbReference type="Pfam" id="PF03861">
    <property type="entry name" value="ANTAR"/>
    <property type="match status" value="1"/>
</dbReference>
<dbReference type="Gene3D" id="1.10.10.10">
    <property type="entry name" value="Winged helix-like DNA-binding domain superfamily/Winged helix DNA-binding domain"/>
    <property type="match status" value="1"/>
</dbReference>
<dbReference type="PANTHER" id="PTHR43304:SF1">
    <property type="entry name" value="PAC DOMAIN-CONTAINING PROTEIN"/>
    <property type="match status" value="1"/>
</dbReference>
<evidence type="ECO:0000259" key="7">
    <source>
        <dbReference type="PROSITE" id="PS50921"/>
    </source>
</evidence>
<keyword evidence="5" id="KW-0418">Kinase</keyword>
<evidence type="ECO:0000256" key="5">
    <source>
        <dbReference type="ARBA" id="ARBA00022777"/>
    </source>
</evidence>
<evidence type="ECO:0000256" key="2">
    <source>
        <dbReference type="ARBA" id="ARBA00012438"/>
    </source>
</evidence>
<feature type="compositionally biased region" description="Basic and acidic residues" evidence="6">
    <location>
        <begin position="215"/>
        <end position="240"/>
    </location>
</feature>
<dbReference type="HOGENOM" id="CLU_079046_0_0_11"/>
<dbReference type="Pfam" id="PF08447">
    <property type="entry name" value="PAS_3"/>
    <property type="match status" value="1"/>
</dbReference>
<name>B8HF22_PSECP</name>
<evidence type="ECO:0000256" key="3">
    <source>
        <dbReference type="ARBA" id="ARBA00022553"/>
    </source>
</evidence>
<dbReference type="STRING" id="452863.Achl_3029"/>
<feature type="region of interest" description="Disordered" evidence="6">
    <location>
        <begin position="215"/>
        <end position="274"/>
    </location>
</feature>
<dbReference type="Gene3D" id="3.30.450.20">
    <property type="entry name" value="PAS domain"/>
    <property type="match status" value="1"/>
</dbReference>
<dbReference type="InterPro" id="IPR005561">
    <property type="entry name" value="ANTAR"/>
</dbReference>
<comment type="catalytic activity">
    <reaction evidence="1">
        <text>ATP + protein L-histidine = ADP + protein N-phospho-L-histidine.</text>
        <dbReference type="EC" id="2.7.13.3"/>
    </reaction>
</comment>
<evidence type="ECO:0000313" key="8">
    <source>
        <dbReference type="EMBL" id="ACL40990.1"/>
    </source>
</evidence>
<proteinExistence type="predicted"/>
<dbReference type="SMART" id="SM01012">
    <property type="entry name" value="ANTAR"/>
    <property type="match status" value="1"/>
</dbReference>
<dbReference type="RefSeq" id="WP_015938186.1">
    <property type="nucleotide sequence ID" value="NC_011886.1"/>
</dbReference>
<feature type="compositionally biased region" description="Low complexity" evidence="6">
    <location>
        <begin position="261"/>
        <end position="274"/>
    </location>
</feature>
<gene>
    <name evidence="8" type="ordered locus">Achl_3029</name>
</gene>
<dbReference type="InterPro" id="IPR036388">
    <property type="entry name" value="WH-like_DNA-bd_sf"/>
</dbReference>
<organism evidence="8 9">
    <name type="scientific">Pseudarthrobacter chlorophenolicus (strain ATCC 700700 / DSM 12829 / CIP 107037 / JCM 12360 / KCTC 9906 / NCIMB 13794 / A6)</name>
    <name type="common">Arthrobacter chlorophenolicus</name>
    <dbReference type="NCBI Taxonomy" id="452863"/>
    <lineage>
        <taxon>Bacteria</taxon>
        <taxon>Bacillati</taxon>
        <taxon>Actinomycetota</taxon>
        <taxon>Actinomycetes</taxon>
        <taxon>Micrococcales</taxon>
        <taxon>Micrococcaceae</taxon>
        <taxon>Pseudarthrobacter</taxon>
    </lineage>
</organism>
<dbReference type="EMBL" id="CP001341">
    <property type="protein sequence ID" value="ACL40990.1"/>
    <property type="molecule type" value="Genomic_DNA"/>
</dbReference>
<dbReference type="AlphaFoldDB" id="B8HF22"/>
<reference evidence="8" key="1">
    <citation type="submission" date="2009-01" db="EMBL/GenBank/DDBJ databases">
        <title>Complete sequence of chromosome of Arthrobacter chlorophenolicus A6.</title>
        <authorList>
            <consortium name="US DOE Joint Genome Institute"/>
            <person name="Lucas S."/>
            <person name="Copeland A."/>
            <person name="Lapidus A."/>
            <person name="Glavina del Rio T."/>
            <person name="Tice H."/>
            <person name="Bruce D."/>
            <person name="Goodwin L."/>
            <person name="Pitluck S."/>
            <person name="Goltsman E."/>
            <person name="Clum A."/>
            <person name="Larimer F."/>
            <person name="Land M."/>
            <person name="Hauser L."/>
            <person name="Kyrpides N."/>
            <person name="Mikhailova N."/>
            <person name="Jansson J."/>
            <person name="Richardson P."/>
        </authorList>
    </citation>
    <scope>NUCLEOTIDE SEQUENCE [LARGE SCALE GENOMIC DNA]</scope>
    <source>
        <strain evidence="8">A6</strain>
    </source>
</reference>
<keyword evidence="4" id="KW-0808">Transferase</keyword>
<accession>B8HF22</accession>
<feature type="domain" description="ANTAR" evidence="7">
    <location>
        <begin position="129"/>
        <end position="190"/>
    </location>
</feature>
<dbReference type="PANTHER" id="PTHR43304">
    <property type="entry name" value="PHYTOCHROME-LIKE PROTEIN CPH1"/>
    <property type="match status" value="1"/>
</dbReference>
<dbReference type="InterPro" id="IPR000014">
    <property type="entry name" value="PAS"/>
</dbReference>
<evidence type="ECO:0000256" key="1">
    <source>
        <dbReference type="ARBA" id="ARBA00000085"/>
    </source>
</evidence>
<dbReference type="SUPFAM" id="SSF55785">
    <property type="entry name" value="PYP-like sensor domain (PAS domain)"/>
    <property type="match status" value="1"/>
</dbReference>
<dbReference type="InterPro" id="IPR013655">
    <property type="entry name" value="PAS_fold_3"/>
</dbReference>
<dbReference type="InterPro" id="IPR035965">
    <property type="entry name" value="PAS-like_dom_sf"/>
</dbReference>
<sequence length="274" mass="29291">MKDVPGPYTYSSALGDDDCVAGTYTAEVDGWKLSWSDGMYQLHGYRRGDVVPTLELLFAHKHPKDRPRCEAIVAKVAQTGGYFCMYHRIIDSKGKTRRVLSSGEGIVGADGKVAVIEGVMVDLTSTLQRETEQTARDAVAGATASRTVIDQARGILMGLLGIGSDEAFQLLVATSSYRNVKLVAVAAELVQLANSEDAREYLVRAVRAIADRLPAESGSRDKSRDHQAARDRRAAPERRAVPGPSAVVAGRPAVPGPTPRPSTGRPGPGRRPAG</sequence>
<keyword evidence="9" id="KW-1185">Reference proteome</keyword>
<dbReference type="EC" id="2.7.13.3" evidence="2"/>
<dbReference type="Proteomes" id="UP000002505">
    <property type="component" value="Chromosome"/>
</dbReference>
<dbReference type="eggNOG" id="COG3707">
    <property type="taxonomic scope" value="Bacteria"/>
</dbReference>
<dbReference type="CDD" id="cd00130">
    <property type="entry name" value="PAS"/>
    <property type="match status" value="1"/>
</dbReference>
<dbReference type="KEGG" id="ach:Achl_3029"/>
<protein>
    <recommendedName>
        <fullName evidence="2">histidine kinase</fullName>
        <ecNumber evidence="2">2.7.13.3</ecNumber>
    </recommendedName>
</protein>
<dbReference type="InterPro" id="IPR052162">
    <property type="entry name" value="Sensor_kinase/Photoreceptor"/>
</dbReference>
<evidence type="ECO:0000256" key="4">
    <source>
        <dbReference type="ARBA" id="ARBA00022679"/>
    </source>
</evidence>
<dbReference type="GO" id="GO:0003723">
    <property type="term" value="F:RNA binding"/>
    <property type="evidence" value="ECO:0007669"/>
    <property type="project" value="InterPro"/>
</dbReference>